<reference evidence="2 3" key="1">
    <citation type="journal article" date="2021" name="Plant Biotechnol. J.">
        <title>Multi-omics assisted identification of the key and species-specific regulatory components of drought-tolerant mechanisms in Gossypium stocksii.</title>
        <authorList>
            <person name="Yu D."/>
            <person name="Ke L."/>
            <person name="Zhang D."/>
            <person name="Wu Y."/>
            <person name="Sun Y."/>
            <person name="Mei J."/>
            <person name="Sun J."/>
            <person name="Sun Y."/>
        </authorList>
    </citation>
    <scope>NUCLEOTIDE SEQUENCE [LARGE SCALE GENOMIC DNA]</scope>
    <source>
        <strain evidence="3">cv. E1</strain>
        <tissue evidence="2">Leaf</tissue>
    </source>
</reference>
<gene>
    <name evidence="2" type="ORF">J1N35_025408</name>
</gene>
<feature type="region of interest" description="Disordered" evidence="1">
    <location>
        <begin position="216"/>
        <end position="238"/>
    </location>
</feature>
<accession>A0A9D3ZW64</accession>
<keyword evidence="3" id="KW-1185">Reference proteome</keyword>
<evidence type="ECO:0000313" key="3">
    <source>
        <dbReference type="Proteomes" id="UP000828251"/>
    </source>
</evidence>
<evidence type="ECO:0000256" key="1">
    <source>
        <dbReference type="SAM" id="MobiDB-lite"/>
    </source>
</evidence>
<feature type="compositionally biased region" description="Basic and acidic residues" evidence="1">
    <location>
        <begin position="216"/>
        <end position="225"/>
    </location>
</feature>
<protein>
    <submittedName>
        <fullName evidence="2">Uncharacterized protein</fullName>
    </submittedName>
</protein>
<comment type="caution">
    <text evidence="2">The sequence shown here is derived from an EMBL/GenBank/DDBJ whole genome shotgun (WGS) entry which is preliminary data.</text>
</comment>
<evidence type="ECO:0000313" key="2">
    <source>
        <dbReference type="EMBL" id="KAH1073080.1"/>
    </source>
</evidence>
<sequence length="238" mass="26769">MANTITICPPPSSKKSYNVTLLRTWLCEGNRDGSRSEPSQHCEVNAPVEVKVYVCTTKKEEMNHHLATWGIQILKFSYEFSIVEGSRLHRGRVLKLEEVLTVRNIFHYYLADISPNGWRQDDDENGDQEGSASPFMITVGVNNRLVGDANTTCVVEESSRNQQVYPGRLTNTWTFDLLCKICKEVLLVLLLRKEAQVALAEAGMVSVGISEGSSEEKVRRMDSKNAHQSTMETLERAC</sequence>
<dbReference type="AlphaFoldDB" id="A0A9D3ZW64"/>
<dbReference type="EMBL" id="JAIQCV010000008">
    <property type="protein sequence ID" value="KAH1073080.1"/>
    <property type="molecule type" value="Genomic_DNA"/>
</dbReference>
<organism evidence="2 3">
    <name type="scientific">Gossypium stocksii</name>
    <dbReference type="NCBI Taxonomy" id="47602"/>
    <lineage>
        <taxon>Eukaryota</taxon>
        <taxon>Viridiplantae</taxon>
        <taxon>Streptophyta</taxon>
        <taxon>Embryophyta</taxon>
        <taxon>Tracheophyta</taxon>
        <taxon>Spermatophyta</taxon>
        <taxon>Magnoliopsida</taxon>
        <taxon>eudicotyledons</taxon>
        <taxon>Gunneridae</taxon>
        <taxon>Pentapetalae</taxon>
        <taxon>rosids</taxon>
        <taxon>malvids</taxon>
        <taxon>Malvales</taxon>
        <taxon>Malvaceae</taxon>
        <taxon>Malvoideae</taxon>
        <taxon>Gossypium</taxon>
    </lineage>
</organism>
<name>A0A9D3ZW64_9ROSI</name>
<proteinExistence type="predicted"/>
<dbReference type="Proteomes" id="UP000828251">
    <property type="component" value="Unassembled WGS sequence"/>
</dbReference>